<dbReference type="Proteomes" id="UP000249005">
    <property type="component" value="Chromosome 1"/>
</dbReference>
<accession>A0A2X4UUB2</accession>
<evidence type="ECO:0000256" key="2">
    <source>
        <dbReference type="PIRSR" id="PIRSR000097-2"/>
    </source>
</evidence>
<dbReference type="PIRSF" id="PIRSF000097">
    <property type="entry name" value="AKR"/>
    <property type="match status" value="1"/>
</dbReference>
<dbReference type="EMBL" id="LS483470">
    <property type="protein sequence ID" value="SQI36610.1"/>
    <property type="molecule type" value="Genomic_DNA"/>
</dbReference>
<keyword evidence="5" id="KW-0560">Oxidoreductase</keyword>
<reference evidence="5 6" key="1">
    <citation type="submission" date="2018-06" db="EMBL/GenBank/DDBJ databases">
        <authorList>
            <consortium name="Pathogen Informatics"/>
            <person name="Doyle S."/>
        </authorList>
    </citation>
    <scope>NUCLEOTIDE SEQUENCE [LARGE SCALE GENOMIC DNA]</scope>
    <source>
        <strain evidence="5 6">NCTC12151</strain>
    </source>
</reference>
<evidence type="ECO:0000259" key="4">
    <source>
        <dbReference type="Pfam" id="PF00248"/>
    </source>
</evidence>
<evidence type="ECO:0000313" key="5">
    <source>
        <dbReference type="EMBL" id="SQI36610.1"/>
    </source>
</evidence>
<evidence type="ECO:0000313" key="6">
    <source>
        <dbReference type="Proteomes" id="UP000249005"/>
    </source>
</evidence>
<dbReference type="InterPro" id="IPR020471">
    <property type="entry name" value="AKR"/>
</dbReference>
<dbReference type="Pfam" id="PF00248">
    <property type="entry name" value="Aldo_ket_red"/>
    <property type="match status" value="1"/>
</dbReference>
<evidence type="ECO:0000256" key="1">
    <source>
        <dbReference type="PIRSR" id="PIRSR000097-1"/>
    </source>
</evidence>
<proteinExistence type="predicted"/>
<dbReference type="RefSeq" id="WP_111739421.1">
    <property type="nucleotide sequence ID" value="NZ_LR698987.1"/>
</dbReference>
<dbReference type="InterPro" id="IPR023210">
    <property type="entry name" value="NADP_OxRdtase_dom"/>
</dbReference>
<dbReference type="EC" id="1.-.-.-" evidence="5"/>
<dbReference type="PRINTS" id="PR00069">
    <property type="entry name" value="ALDKETRDTASE"/>
</dbReference>
<feature type="site" description="Lowers pKa of active site Tyr" evidence="3">
    <location>
        <position position="83"/>
    </location>
</feature>
<feature type="active site" description="Proton donor" evidence="1">
    <location>
        <position position="58"/>
    </location>
</feature>
<sequence>MARQRMRYITLPSGDEMPVLGQGTWFMGERSSDLQQEISTLQQGIERGLALIDTAEMYADGGAEKVVGAAIKGRRDDVFLVSKVLPGNASLEGTVAACEASLRRLGTDYIDLYLLHWRGHIPLAETAEAMENLVEQGKIGQWGVSNFDVEDLEELMTVVDNEQVATNQVLYNLSRRGIEYDLLPWCRSNSLPVMAYSPIEQARLLEHPALIEVAKRHGVSPAQVAIAWVLHDRNVITIPKAANVKHMLENIESLSIELHHEDYVTLNAAFPPPARKVPLEML</sequence>
<name>A0A2X4UUB2_9GAMM</name>
<dbReference type="PANTHER" id="PTHR43638:SF3">
    <property type="entry name" value="ALDEHYDE REDUCTASE"/>
    <property type="match status" value="1"/>
</dbReference>
<dbReference type="PANTHER" id="PTHR43638">
    <property type="entry name" value="OXIDOREDUCTASE, ALDO/KETO REDUCTASE FAMILY PROTEIN"/>
    <property type="match status" value="1"/>
</dbReference>
<gene>
    <name evidence="5" type="primary">ytbE</name>
    <name evidence="5" type="ORF">NCTC12151_00825</name>
</gene>
<dbReference type="AlphaFoldDB" id="A0A2X4UUB2"/>
<keyword evidence="6" id="KW-1185">Reference proteome</keyword>
<dbReference type="KEGG" id="lri:NCTC12151_00825"/>
<dbReference type="InterPro" id="IPR036812">
    <property type="entry name" value="NAD(P)_OxRdtase_dom_sf"/>
</dbReference>
<dbReference type="CDD" id="cd19138">
    <property type="entry name" value="AKR_YeaE"/>
    <property type="match status" value="1"/>
</dbReference>
<feature type="domain" description="NADP-dependent oxidoreductase" evidence="4">
    <location>
        <begin position="20"/>
        <end position="268"/>
    </location>
</feature>
<feature type="binding site" evidence="2">
    <location>
        <position position="116"/>
    </location>
    <ligand>
        <name>substrate</name>
    </ligand>
</feature>
<organism evidence="5 6">
    <name type="scientific">Leminorella richardii</name>
    <dbReference type="NCBI Taxonomy" id="158841"/>
    <lineage>
        <taxon>Bacteria</taxon>
        <taxon>Pseudomonadati</taxon>
        <taxon>Pseudomonadota</taxon>
        <taxon>Gammaproteobacteria</taxon>
        <taxon>Enterobacterales</taxon>
        <taxon>Budviciaceae</taxon>
        <taxon>Leminorella</taxon>
    </lineage>
</organism>
<evidence type="ECO:0000256" key="3">
    <source>
        <dbReference type="PIRSR" id="PIRSR000097-3"/>
    </source>
</evidence>
<dbReference type="OrthoDB" id="9772407at2"/>
<protein>
    <submittedName>
        <fullName evidence="5">Uncharacterized oxidoreductase YtbE</fullName>
        <ecNumber evidence="5">1.-.-.-</ecNumber>
    </submittedName>
</protein>
<dbReference type="Gene3D" id="3.20.20.100">
    <property type="entry name" value="NADP-dependent oxidoreductase domain"/>
    <property type="match status" value="1"/>
</dbReference>
<dbReference type="GO" id="GO:0016491">
    <property type="term" value="F:oxidoreductase activity"/>
    <property type="evidence" value="ECO:0007669"/>
    <property type="project" value="UniProtKB-KW"/>
</dbReference>
<dbReference type="SUPFAM" id="SSF51430">
    <property type="entry name" value="NAD(P)-linked oxidoreductase"/>
    <property type="match status" value="1"/>
</dbReference>